<gene>
    <name evidence="2" type="ORF">Micbo1qcDRAFT_127779</name>
</gene>
<dbReference type="EMBL" id="KQ964279">
    <property type="protein sequence ID" value="KXJ85577.1"/>
    <property type="molecule type" value="Genomic_DNA"/>
</dbReference>
<dbReference type="PANTHER" id="PTHR38705:SF1">
    <property type="entry name" value="PROTEIN RDS1"/>
    <property type="match status" value="1"/>
</dbReference>
<dbReference type="STRING" id="196109.A0A136IKS4"/>
<reference evidence="3" key="1">
    <citation type="submission" date="2016-02" db="EMBL/GenBank/DDBJ databases">
        <title>Draft genome sequence of Microdochium bolleyi, a fungal endophyte of beachgrass.</title>
        <authorList>
            <consortium name="DOE Joint Genome Institute"/>
            <person name="David A.S."/>
            <person name="May G."/>
            <person name="Haridas S."/>
            <person name="Lim J."/>
            <person name="Wang M."/>
            <person name="Labutti K."/>
            <person name="Lipzen A."/>
            <person name="Barry K."/>
            <person name="Grigoriev I.V."/>
        </authorList>
    </citation>
    <scope>NUCLEOTIDE SEQUENCE [LARGE SCALE GENOMIC DNA]</scope>
    <source>
        <strain evidence="3">J235TASD1</strain>
    </source>
</reference>
<dbReference type="InParanoid" id="A0A136IKS4"/>
<evidence type="ECO:0000313" key="2">
    <source>
        <dbReference type="EMBL" id="KXJ85577.1"/>
    </source>
</evidence>
<organism evidence="2 3">
    <name type="scientific">Microdochium bolleyi</name>
    <dbReference type="NCBI Taxonomy" id="196109"/>
    <lineage>
        <taxon>Eukaryota</taxon>
        <taxon>Fungi</taxon>
        <taxon>Dikarya</taxon>
        <taxon>Ascomycota</taxon>
        <taxon>Pezizomycotina</taxon>
        <taxon>Sordariomycetes</taxon>
        <taxon>Xylariomycetidae</taxon>
        <taxon>Xylariales</taxon>
        <taxon>Microdochiaceae</taxon>
        <taxon>Microdochium</taxon>
    </lineage>
</organism>
<evidence type="ECO:0008006" key="4">
    <source>
        <dbReference type="Google" id="ProtNLM"/>
    </source>
</evidence>
<proteinExistence type="predicted"/>
<evidence type="ECO:0000256" key="1">
    <source>
        <dbReference type="SAM" id="SignalP"/>
    </source>
</evidence>
<dbReference type="PANTHER" id="PTHR38705">
    <property type="entry name" value="PROTEIN RDS1"/>
    <property type="match status" value="1"/>
</dbReference>
<feature type="signal peptide" evidence="1">
    <location>
        <begin position="1"/>
        <end position="24"/>
    </location>
</feature>
<dbReference type="Proteomes" id="UP000070501">
    <property type="component" value="Unassembled WGS sequence"/>
</dbReference>
<accession>A0A136IKS4</accession>
<keyword evidence="3" id="KW-1185">Reference proteome</keyword>
<sequence>MVTHRSKGLCALGFIASAITQVVAVPVLQEPTTTFDVEEPTAESVIDGVDNTYINSAAAPTATGAGLFANTTSSADPVGDFTPAPLVPPGYQPLGGLGVNSSNPVYQVTADYDRQSLILALYQEWAELDFLHSGFASYTDELFEKAGLMAADRTLLGHMADQESGHISALTKLLGGSGPTRCSYNYPHQHVREYLDFGQKITRWGESLNYGFISHLESREAAQALMQSVSTEARQQMLFRQWNGLHPMPVVFEAGIPQSWAWTFLAPYISHCDAGIDRVVWQNFPKLTVINQPNPLRLDASKSWNDTHNDAVGTQSNEGVSYNEACGQLCRPGIAHNRGRPLSYAGRDVFLQWDSPGEPVGPDNSYSTSSLAGSPLYAAWVSSTSVVYTPLLDIVGNSAHTYQPNATSYGVSAVNGTMYIAVTDAKAEVLPFNLDRINPHVVALGMYQAG</sequence>
<dbReference type="AlphaFoldDB" id="A0A136IKS4"/>
<dbReference type="InterPro" id="IPR039254">
    <property type="entry name" value="Rds1"/>
</dbReference>
<keyword evidence="1" id="KW-0732">Signal</keyword>
<evidence type="ECO:0000313" key="3">
    <source>
        <dbReference type="Proteomes" id="UP000070501"/>
    </source>
</evidence>
<protein>
    <recommendedName>
        <fullName evidence="4">Ferritin-like domain-domain-containing protein</fullName>
    </recommendedName>
</protein>
<dbReference type="Pfam" id="PF13668">
    <property type="entry name" value="Ferritin_2"/>
    <property type="match status" value="1"/>
</dbReference>
<name>A0A136IKS4_9PEZI</name>
<feature type="chain" id="PRO_5007292773" description="Ferritin-like domain-domain-containing protein" evidence="1">
    <location>
        <begin position="25"/>
        <end position="450"/>
    </location>
</feature>
<dbReference type="OrthoDB" id="4706707at2759"/>